<dbReference type="PANTHER" id="PTHR28228:SF1">
    <property type="entry name" value="SECRETORY COMPONENT PROTEIN SHR3"/>
    <property type="match status" value="1"/>
</dbReference>
<evidence type="ECO:0000256" key="1">
    <source>
        <dbReference type="SAM" id="MobiDB-lite"/>
    </source>
</evidence>
<gene>
    <name evidence="3" type="primary">SHR3</name>
    <name evidence="3" type="ORF">AWJ20_4566</name>
</gene>
<dbReference type="EMBL" id="CP014500">
    <property type="protein sequence ID" value="ANB11744.1"/>
    <property type="molecule type" value="Genomic_DNA"/>
</dbReference>
<evidence type="ECO:0000256" key="2">
    <source>
        <dbReference type="SAM" id="Phobius"/>
    </source>
</evidence>
<accession>A0A167CIJ2</accession>
<evidence type="ECO:0000313" key="3">
    <source>
        <dbReference type="EMBL" id="ANB11744.1"/>
    </source>
</evidence>
<name>A0A167CIJ2_9ASCO</name>
<proteinExistence type="predicted"/>
<dbReference type="GO" id="GO:0051082">
    <property type="term" value="F:unfolded protein binding"/>
    <property type="evidence" value="ECO:0007669"/>
    <property type="project" value="TreeGrafter"/>
</dbReference>
<protein>
    <submittedName>
        <fullName evidence="3">Shr3p</fullName>
    </submittedName>
</protein>
<feature type="region of interest" description="Disordered" evidence="1">
    <location>
        <begin position="173"/>
        <end position="197"/>
    </location>
</feature>
<feature type="transmembrane region" description="Helical" evidence="2">
    <location>
        <begin position="89"/>
        <end position="109"/>
    </location>
</feature>
<dbReference type="GeneID" id="30036712"/>
<dbReference type="SMART" id="SM00786">
    <property type="entry name" value="SHR3_chaperone"/>
    <property type="match status" value="1"/>
</dbReference>
<keyword evidence="4" id="KW-1185">Reference proteome</keyword>
<evidence type="ECO:0000313" key="4">
    <source>
        <dbReference type="Proteomes" id="UP000189580"/>
    </source>
</evidence>
<dbReference type="RefSeq" id="XP_018734221.1">
    <property type="nucleotide sequence ID" value="XM_018881646.1"/>
</dbReference>
<dbReference type="OrthoDB" id="5229808at2759"/>
<feature type="transmembrane region" description="Helical" evidence="2">
    <location>
        <begin position="129"/>
        <end position="151"/>
    </location>
</feature>
<dbReference type="PIRSF" id="PIRSF029187">
    <property type="entry name" value="Shr3_AAP_chap"/>
    <property type="match status" value="1"/>
</dbReference>
<keyword evidence="2" id="KW-0472">Membrane</keyword>
<dbReference type="GO" id="GO:0006888">
    <property type="term" value="P:endoplasmic reticulum to Golgi vesicle-mediated transport"/>
    <property type="evidence" value="ECO:0007669"/>
    <property type="project" value="TreeGrafter"/>
</dbReference>
<feature type="transmembrane region" description="Helical" evidence="2">
    <location>
        <begin position="65"/>
        <end position="82"/>
    </location>
</feature>
<reference evidence="3 4" key="1">
    <citation type="submission" date="2016-02" db="EMBL/GenBank/DDBJ databases">
        <title>Complete genome sequence and transcriptome regulation of the pentose utilising yeast Sugiyamaella lignohabitans.</title>
        <authorList>
            <person name="Bellasio M."/>
            <person name="Peymann A."/>
            <person name="Valli M."/>
            <person name="Sipitzky M."/>
            <person name="Graf A."/>
            <person name="Sauer M."/>
            <person name="Marx H."/>
            <person name="Mattanovich D."/>
        </authorList>
    </citation>
    <scope>NUCLEOTIDE SEQUENCE [LARGE SCALE GENOMIC DNA]</scope>
    <source>
        <strain evidence="3 4">CBS 10342</strain>
    </source>
</reference>
<dbReference type="Pfam" id="PF08229">
    <property type="entry name" value="SHR3_chaperone"/>
    <property type="match status" value="1"/>
</dbReference>
<dbReference type="GO" id="GO:0005789">
    <property type="term" value="C:endoplasmic reticulum membrane"/>
    <property type="evidence" value="ECO:0007669"/>
    <property type="project" value="TreeGrafter"/>
</dbReference>
<keyword evidence="2" id="KW-1133">Transmembrane helix</keyword>
<dbReference type="PANTHER" id="PTHR28228">
    <property type="entry name" value="SECRETORY COMPONENT PROTEIN SHR3"/>
    <property type="match status" value="1"/>
</dbReference>
<organism evidence="3 4">
    <name type="scientific">Sugiyamaella lignohabitans</name>
    <dbReference type="NCBI Taxonomy" id="796027"/>
    <lineage>
        <taxon>Eukaryota</taxon>
        <taxon>Fungi</taxon>
        <taxon>Dikarya</taxon>
        <taxon>Ascomycota</taxon>
        <taxon>Saccharomycotina</taxon>
        <taxon>Dipodascomycetes</taxon>
        <taxon>Dipodascales</taxon>
        <taxon>Trichomonascaceae</taxon>
        <taxon>Sugiyamaella</taxon>
    </lineage>
</organism>
<sequence>MPTSATSFSTGLILCATSFSLGAIYSNWAYDYYTLWTSHPTNESFALSLSHYQTWANMPTFLHHVHHFIIGLGFLGLFIKLYKPSESNTLFDGGSLFLYVIAVAFYISNLQRGVFSAVAGEWGDVDEHTGINVIAATQVFIVLVLLGVVGLQFGQYWAELEDATIRAKADAEEIVSEEKDAEPEKTEKPIKESKKTK</sequence>
<dbReference type="AlphaFoldDB" id="A0A167CIJ2"/>
<dbReference type="InterPro" id="IPR013248">
    <property type="entry name" value="Psh3/Shr3"/>
</dbReference>
<keyword evidence="2" id="KW-0812">Transmembrane</keyword>
<dbReference type="Proteomes" id="UP000189580">
    <property type="component" value="Chromosome c"/>
</dbReference>
<dbReference type="KEGG" id="slb:AWJ20_4566"/>